<dbReference type="Gramene" id="Pp3c12_18320V3.1">
    <property type="protein sequence ID" value="Pp3c12_18320V3.1"/>
    <property type="gene ID" value="Pp3c12_18320"/>
</dbReference>
<dbReference type="InParanoid" id="A0A2K1JRA2"/>
<name>A0A2K1JRA2_PHYPA</name>
<gene>
    <name evidence="1" type="ORF">PHYPA_016442</name>
</gene>
<reference evidence="2" key="3">
    <citation type="submission" date="2020-12" db="UniProtKB">
        <authorList>
            <consortium name="EnsemblPlants"/>
        </authorList>
    </citation>
    <scope>IDENTIFICATION</scope>
</reference>
<dbReference type="EMBL" id="ABEU02000012">
    <property type="protein sequence ID" value="PNR44059.1"/>
    <property type="molecule type" value="Genomic_DNA"/>
</dbReference>
<reference evidence="1 3" key="2">
    <citation type="journal article" date="2018" name="Plant J.">
        <title>The Physcomitrella patens chromosome-scale assembly reveals moss genome structure and evolution.</title>
        <authorList>
            <person name="Lang D."/>
            <person name="Ullrich K.K."/>
            <person name="Murat F."/>
            <person name="Fuchs J."/>
            <person name="Jenkins J."/>
            <person name="Haas F.B."/>
            <person name="Piednoel M."/>
            <person name="Gundlach H."/>
            <person name="Van Bel M."/>
            <person name="Meyberg R."/>
            <person name="Vives C."/>
            <person name="Morata J."/>
            <person name="Symeonidi A."/>
            <person name="Hiss M."/>
            <person name="Muchero W."/>
            <person name="Kamisugi Y."/>
            <person name="Saleh O."/>
            <person name="Blanc G."/>
            <person name="Decker E.L."/>
            <person name="van Gessel N."/>
            <person name="Grimwood J."/>
            <person name="Hayes R.D."/>
            <person name="Graham S.W."/>
            <person name="Gunter L.E."/>
            <person name="McDaniel S.F."/>
            <person name="Hoernstein S.N.W."/>
            <person name="Larsson A."/>
            <person name="Li F.W."/>
            <person name="Perroud P.F."/>
            <person name="Phillips J."/>
            <person name="Ranjan P."/>
            <person name="Rokshar D.S."/>
            <person name="Rothfels C.J."/>
            <person name="Schneider L."/>
            <person name="Shu S."/>
            <person name="Stevenson D.W."/>
            <person name="Thummler F."/>
            <person name="Tillich M."/>
            <person name="Villarreal Aguilar J.C."/>
            <person name="Widiez T."/>
            <person name="Wong G.K."/>
            <person name="Wymore A."/>
            <person name="Zhang Y."/>
            <person name="Zimmer A.D."/>
            <person name="Quatrano R.S."/>
            <person name="Mayer K.F.X."/>
            <person name="Goodstein D."/>
            <person name="Casacuberta J.M."/>
            <person name="Vandepoele K."/>
            <person name="Reski R."/>
            <person name="Cuming A.C."/>
            <person name="Tuskan G.A."/>
            <person name="Maumus F."/>
            <person name="Salse J."/>
            <person name="Schmutz J."/>
            <person name="Rensing S.A."/>
        </authorList>
    </citation>
    <scope>NUCLEOTIDE SEQUENCE [LARGE SCALE GENOMIC DNA]</scope>
    <source>
        <strain evidence="2 3">cv. Gransden 2004</strain>
    </source>
</reference>
<organism evidence="1">
    <name type="scientific">Physcomitrium patens</name>
    <name type="common">Spreading-leaved earth moss</name>
    <name type="synonym">Physcomitrella patens</name>
    <dbReference type="NCBI Taxonomy" id="3218"/>
    <lineage>
        <taxon>Eukaryota</taxon>
        <taxon>Viridiplantae</taxon>
        <taxon>Streptophyta</taxon>
        <taxon>Embryophyta</taxon>
        <taxon>Bryophyta</taxon>
        <taxon>Bryophytina</taxon>
        <taxon>Bryopsida</taxon>
        <taxon>Funariidae</taxon>
        <taxon>Funariales</taxon>
        <taxon>Funariaceae</taxon>
        <taxon>Physcomitrium</taxon>
    </lineage>
</organism>
<dbReference type="EnsemblPlants" id="Pp3c12_18320V3.1">
    <property type="protein sequence ID" value="Pp3c12_18320V3.1"/>
    <property type="gene ID" value="Pp3c12_18320"/>
</dbReference>
<evidence type="ECO:0000313" key="2">
    <source>
        <dbReference type="EnsemblPlants" id="Pp3c12_18320V3.1"/>
    </source>
</evidence>
<evidence type="ECO:0000313" key="1">
    <source>
        <dbReference type="EMBL" id="PNR44059.1"/>
    </source>
</evidence>
<reference evidence="1 3" key="1">
    <citation type="journal article" date="2008" name="Science">
        <title>The Physcomitrella genome reveals evolutionary insights into the conquest of land by plants.</title>
        <authorList>
            <person name="Rensing S."/>
            <person name="Lang D."/>
            <person name="Zimmer A."/>
            <person name="Terry A."/>
            <person name="Salamov A."/>
            <person name="Shapiro H."/>
            <person name="Nishiyama T."/>
            <person name="Perroud P.-F."/>
            <person name="Lindquist E."/>
            <person name="Kamisugi Y."/>
            <person name="Tanahashi T."/>
            <person name="Sakakibara K."/>
            <person name="Fujita T."/>
            <person name="Oishi K."/>
            <person name="Shin-I T."/>
            <person name="Kuroki Y."/>
            <person name="Toyoda A."/>
            <person name="Suzuki Y."/>
            <person name="Hashimoto A."/>
            <person name="Yamaguchi K."/>
            <person name="Sugano A."/>
            <person name="Kohara Y."/>
            <person name="Fujiyama A."/>
            <person name="Anterola A."/>
            <person name="Aoki S."/>
            <person name="Ashton N."/>
            <person name="Barbazuk W.B."/>
            <person name="Barker E."/>
            <person name="Bennetzen J."/>
            <person name="Bezanilla M."/>
            <person name="Blankenship R."/>
            <person name="Cho S.H."/>
            <person name="Dutcher S."/>
            <person name="Estelle M."/>
            <person name="Fawcett J.A."/>
            <person name="Gundlach H."/>
            <person name="Hanada K."/>
            <person name="Heyl A."/>
            <person name="Hicks K.A."/>
            <person name="Hugh J."/>
            <person name="Lohr M."/>
            <person name="Mayer K."/>
            <person name="Melkozernov A."/>
            <person name="Murata T."/>
            <person name="Nelson D."/>
            <person name="Pils B."/>
            <person name="Prigge M."/>
            <person name="Reiss B."/>
            <person name="Renner T."/>
            <person name="Rombauts S."/>
            <person name="Rushton P."/>
            <person name="Sanderfoot A."/>
            <person name="Schween G."/>
            <person name="Shiu S.-H."/>
            <person name="Stueber K."/>
            <person name="Theodoulou F.L."/>
            <person name="Tu H."/>
            <person name="Van de Peer Y."/>
            <person name="Verrier P.J."/>
            <person name="Waters E."/>
            <person name="Wood A."/>
            <person name="Yang L."/>
            <person name="Cove D."/>
            <person name="Cuming A."/>
            <person name="Hasebe M."/>
            <person name="Lucas S."/>
            <person name="Mishler D.B."/>
            <person name="Reski R."/>
            <person name="Grigoriev I."/>
            <person name="Quatrano R.S."/>
            <person name="Boore J.L."/>
        </authorList>
    </citation>
    <scope>NUCLEOTIDE SEQUENCE [LARGE SCALE GENOMIC DNA]</scope>
    <source>
        <strain evidence="2 3">cv. Gransden 2004</strain>
    </source>
</reference>
<protein>
    <submittedName>
        <fullName evidence="1 2">Uncharacterized protein</fullName>
    </submittedName>
</protein>
<dbReference type="Proteomes" id="UP000006727">
    <property type="component" value="Chromosome 12"/>
</dbReference>
<evidence type="ECO:0000313" key="3">
    <source>
        <dbReference type="Proteomes" id="UP000006727"/>
    </source>
</evidence>
<keyword evidence="3" id="KW-1185">Reference proteome</keyword>
<dbReference type="AlphaFoldDB" id="A0A2K1JRA2"/>
<accession>A0A2K1JRA2</accession>
<proteinExistence type="predicted"/>
<sequence>MDGGCKNAMMIVFFHNMTIKLKGEFWISTYKTINSHGIEIHIYKQISIH</sequence>